<keyword evidence="3" id="KW-1185">Reference proteome</keyword>
<dbReference type="AlphaFoldDB" id="A0A4Z2HU58"/>
<evidence type="ECO:0000256" key="1">
    <source>
        <dbReference type="SAM" id="MobiDB-lite"/>
    </source>
</evidence>
<proteinExistence type="predicted"/>
<feature type="region of interest" description="Disordered" evidence="1">
    <location>
        <begin position="92"/>
        <end position="123"/>
    </location>
</feature>
<comment type="caution">
    <text evidence="2">The sequence shown here is derived from an EMBL/GenBank/DDBJ whole genome shotgun (WGS) entry which is preliminary data.</text>
</comment>
<reference evidence="2 3" key="1">
    <citation type="submission" date="2019-03" db="EMBL/GenBank/DDBJ databases">
        <title>First draft genome of Liparis tanakae, snailfish: a comprehensive survey of snailfish specific genes.</title>
        <authorList>
            <person name="Kim W."/>
            <person name="Song I."/>
            <person name="Jeong J.-H."/>
            <person name="Kim D."/>
            <person name="Kim S."/>
            <person name="Ryu S."/>
            <person name="Song J.Y."/>
            <person name="Lee S.K."/>
        </authorList>
    </citation>
    <scope>NUCLEOTIDE SEQUENCE [LARGE SCALE GENOMIC DNA]</scope>
    <source>
        <tissue evidence="2">Muscle</tissue>
    </source>
</reference>
<gene>
    <name evidence="2" type="ORF">EYF80_020429</name>
</gene>
<evidence type="ECO:0000313" key="2">
    <source>
        <dbReference type="EMBL" id="TNN69278.1"/>
    </source>
</evidence>
<accession>A0A4Z2HU58</accession>
<dbReference type="Proteomes" id="UP000314294">
    <property type="component" value="Unassembled WGS sequence"/>
</dbReference>
<organism evidence="2 3">
    <name type="scientific">Liparis tanakae</name>
    <name type="common">Tanaka's snailfish</name>
    <dbReference type="NCBI Taxonomy" id="230148"/>
    <lineage>
        <taxon>Eukaryota</taxon>
        <taxon>Metazoa</taxon>
        <taxon>Chordata</taxon>
        <taxon>Craniata</taxon>
        <taxon>Vertebrata</taxon>
        <taxon>Euteleostomi</taxon>
        <taxon>Actinopterygii</taxon>
        <taxon>Neopterygii</taxon>
        <taxon>Teleostei</taxon>
        <taxon>Neoteleostei</taxon>
        <taxon>Acanthomorphata</taxon>
        <taxon>Eupercaria</taxon>
        <taxon>Perciformes</taxon>
        <taxon>Cottioidei</taxon>
        <taxon>Cottales</taxon>
        <taxon>Liparidae</taxon>
        <taxon>Liparis</taxon>
    </lineage>
</organism>
<evidence type="ECO:0000313" key="3">
    <source>
        <dbReference type="Proteomes" id="UP000314294"/>
    </source>
</evidence>
<dbReference type="EMBL" id="SRLO01000177">
    <property type="protein sequence ID" value="TNN69278.1"/>
    <property type="molecule type" value="Genomic_DNA"/>
</dbReference>
<sequence length="195" mass="21341">MSFGDKKICGPGAFVAAAPLHAARGRWYNLMYYAGFGLPRLSPLVNPDDLDLQPETVATGQARPWKVTLLPGHCGLEANMESLDPQNIDLDPLPDPPRRSRGCVLQPDKTSGQPAATGSRDHLTAHSLEERNKGNRRAAGAEETFVVQLLHIHPGAGTHLSVCWRYRGSLYYPAPWTALRHTGLTVVLLSERSED</sequence>
<name>A0A4Z2HU58_9TELE</name>
<protein>
    <submittedName>
        <fullName evidence="2">Uncharacterized protein</fullName>
    </submittedName>
</protein>